<dbReference type="EMBL" id="HBUF01352212">
    <property type="protein sequence ID" value="CAG6714755.1"/>
    <property type="molecule type" value="Transcribed_RNA"/>
</dbReference>
<accession>A0A8D8Y1J2</accession>
<organism evidence="1">
    <name type="scientific">Cacopsylla melanoneura</name>
    <dbReference type="NCBI Taxonomy" id="428564"/>
    <lineage>
        <taxon>Eukaryota</taxon>
        <taxon>Metazoa</taxon>
        <taxon>Ecdysozoa</taxon>
        <taxon>Arthropoda</taxon>
        <taxon>Hexapoda</taxon>
        <taxon>Insecta</taxon>
        <taxon>Pterygota</taxon>
        <taxon>Neoptera</taxon>
        <taxon>Paraneoptera</taxon>
        <taxon>Hemiptera</taxon>
        <taxon>Sternorrhyncha</taxon>
        <taxon>Psylloidea</taxon>
        <taxon>Psyllidae</taxon>
        <taxon>Psyllinae</taxon>
        <taxon>Cacopsylla</taxon>
    </lineage>
</organism>
<name>A0A8D8Y1J2_9HEMI</name>
<protein>
    <submittedName>
        <fullName evidence="1">Uncharacterized protein</fullName>
    </submittedName>
</protein>
<reference evidence="1" key="1">
    <citation type="submission" date="2021-05" db="EMBL/GenBank/DDBJ databases">
        <authorList>
            <person name="Alioto T."/>
            <person name="Alioto T."/>
            <person name="Gomez Garrido J."/>
        </authorList>
    </citation>
    <scope>NUCLEOTIDE SEQUENCE</scope>
</reference>
<sequence length="109" mass="13247">MNIIMSIGNVLKIIISNYTMPCPTQYWIPVLPIRHWFLYMCANFNEQKLPQRSKSDNFLYTPYWRKKFIWSLLLYGCDTWTIGKYERERKIGRKRNETIQEEIGETRSM</sequence>
<proteinExistence type="predicted"/>
<dbReference type="AlphaFoldDB" id="A0A8D8Y1J2"/>
<evidence type="ECO:0000313" key="1">
    <source>
        <dbReference type="EMBL" id="CAG6714755.1"/>
    </source>
</evidence>